<dbReference type="PROSITE" id="PS50234">
    <property type="entry name" value="VWFA"/>
    <property type="match status" value="1"/>
</dbReference>
<keyword evidence="8" id="KW-1185">Reference proteome</keyword>
<organism evidence="7 8">
    <name type="scientific">Desulfosarcina ovata subsp. ovata</name>
    <dbReference type="NCBI Taxonomy" id="2752305"/>
    <lineage>
        <taxon>Bacteria</taxon>
        <taxon>Pseudomonadati</taxon>
        <taxon>Thermodesulfobacteriota</taxon>
        <taxon>Desulfobacteria</taxon>
        <taxon>Desulfobacterales</taxon>
        <taxon>Desulfosarcinaceae</taxon>
        <taxon>Desulfosarcina</taxon>
    </lineage>
</organism>
<dbReference type="InterPro" id="IPR050768">
    <property type="entry name" value="UPF0353/GerABKA_families"/>
</dbReference>
<gene>
    <name evidence="7" type="primary">batA</name>
    <name evidence="7" type="ORF">DSCOOX_34940</name>
</gene>
<keyword evidence="3 5" id="KW-1133">Transmembrane helix</keyword>
<dbReference type="RefSeq" id="WP_155311389.1">
    <property type="nucleotide sequence ID" value="NZ_AP021879.1"/>
</dbReference>
<evidence type="ECO:0000256" key="1">
    <source>
        <dbReference type="ARBA" id="ARBA00022475"/>
    </source>
</evidence>
<feature type="transmembrane region" description="Helical" evidence="5">
    <location>
        <begin position="305"/>
        <end position="323"/>
    </location>
</feature>
<dbReference type="PANTHER" id="PTHR22550">
    <property type="entry name" value="SPORE GERMINATION PROTEIN"/>
    <property type="match status" value="1"/>
</dbReference>
<evidence type="ECO:0000313" key="7">
    <source>
        <dbReference type="EMBL" id="BBO90314.1"/>
    </source>
</evidence>
<dbReference type="Pfam" id="PF07584">
    <property type="entry name" value="BatA"/>
    <property type="match status" value="1"/>
</dbReference>
<accession>A0A5K8AE97</accession>
<evidence type="ECO:0000256" key="5">
    <source>
        <dbReference type="SAM" id="Phobius"/>
    </source>
</evidence>
<evidence type="ECO:0000259" key="6">
    <source>
        <dbReference type="PROSITE" id="PS50234"/>
    </source>
</evidence>
<dbReference type="PANTHER" id="PTHR22550:SF5">
    <property type="entry name" value="LEUCINE ZIPPER PROTEIN 4"/>
    <property type="match status" value="1"/>
</dbReference>
<evidence type="ECO:0000256" key="2">
    <source>
        <dbReference type="ARBA" id="ARBA00022692"/>
    </source>
</evidence>
<evidence type="ECO:0000313" key="8">
    <source>
        <dbReference type="Proteomes" id="UP000422108"/>
    </source>
</evidence>
<dbReference type="EMBL" id="AP021879">
    <property type="protein sequence ID" value="BBO90314.1"/>
    <property type="molecule type" value="Genomic_DNA"/>
</dbReference>
<reference evidence="7 8" key="1">
    <citation type="submission" date="2019-11" db="EMBL/GenBank/DDBJ databases">
        <title>Comparative genomics of hydrocarbon-degrading Desulfosarcina strains.</title>
        <authorList>
            <person name="Watanabe M."/>
            <person name="Kojima H."/>
            <person name="Fukui M."/>
        </authorList>
    </citation>
    <scope>NUCLEOTIDE SEQUENCE [LARGE SCALE GENOMIC DNA]</scope>
    <source>
        <strain evidence="8">oXyS1</strain>
    </source>
</reference>
<evidence type="ECO:0000256" key="4">
    <source>
        <dbReference type="ARBA" id="ARBA00023136"/>
    </source>
</evidence>
<dbReference type="CDD" id="cd01467">
    <property type="entry name" value="vWA_BatA_type"/>
    <property type="match status" value="1"/>
</dbReference>
<dbReference type="Pfam" id="PF00092">
    <property type="entry name" value="VWA"/>
    <property type="match status" value="1"/>
</dbReference>
<dbReference type="InterPro" id="IPR024163">
    <property type="entry name" value="Aerotolerance_reg_N"/>
</dbReference>
<dbReference type="InterPro" id="IPR033881">
    <property type="entry name" value="vWA_BatA_type"/>
</dbReference>
<proteinExistence type="predicted"/>
<dbReference type="Gene3D" id="3.40.50.410">
    <property type="entry name" value="von Willebrand factor, type A domain"/>
    <property type="match status" value="1"/>
</dbReference>
<dbReference type="SUPFAM" id="SSF53300">
    <property type="entry name" value="vWA-like"/>
    <property type="match status" value="1"/>
</dbReference>
<name>A0A5K8AE97_9BACT</name>
<dbReference type="SMART" id="SM00327">
    <property type="entry name" value="VWA"/>
    <property type="match status" value="1"/>
</dbReference>
<dbReference type="InterPro" id="IPR036465">
    <property type="entry name" value="vWFA_dom_sf"/>
</dbReference>
<keyword evidence="2 5" id="KW-0812">Transmembrane</keyword>
<evidence type="ECO:0000256" key="3">
    <source>
        <dbReference type="ARBA" id="ARBA00022989"/>
    </source>
</evidence>
<dbReference type="InterPro" id="IPR002035">
    <property type="entry name" value="VWF_A"/>
</dbReference>
<dbReference type="Proteomes" id="UP000422108">
    <property type="component" value="Chromosome"/>
</dbReference>
<sequence>MLRFASPWCFLLLLLLPLLAGYRHRRHRPPTMASSALFPLAGIPMSTALRLRPLVPAIKYAALVLMIVALARPQWGTERTEVLTEGVNIVLALDLSESMAALDFKKQGRVVNRLEAVKGVVQEFVAGRSGDRIGMVVFGTHAYTQLPLTRDYNTLVSILDRLKIGAAGERTAIGDAIGISLKRLSDIKSKSNIIILLTDGQSNAGELSPETAGDIAREKGVKIYTIGVGTRGKAPFLVKDPLFGERYVYQRVSIDEDTLKAIAEKTGGLYFRAEDLAGLQDGYATIDKLEKTEVKVDIFADYSEIYPWLLVPAILLLPLYIVLRNTRYLVVP</sequence>
<feature type="domain" description="VWFA" evidence="6">
    <location>
        <begin position="88"/>
        <end position="289"/>
    </location>
</feature>
<keyword evidence="4 5" id="KW-0472">Membrane</keyword>
<dbReference type="AlphaFoldDB" id="A0A5K8AE97"/>
<protein>
    <submittedName>
        <fullName evidence="7">Aerotolerance regulator BatA</fullName>
    </submittedName>
</protein>
<keyword evidence="1" id="KW-1003">Cell membrane</keyword>